<dbReference type="STRING" id="572544.Ilyop_0089"/>
<dbReference type="GO" id="GO:0003700">
    <property type="term" value="F:DNA-binding transcription factor activity"/>
    <property type="evidence" value="ECO:0007669"/>
    <property type="project" value="TreeGrafter"/>
</dbReference>
<accession>E3H6J3</accession>
<dbReference type="SUPFAM" id="SSF46785">
    <property type="entry name" value="Winged helix' DNA-binding domain"/>
    <property type="match status" value="1"/>
</dbReference>
<dbReference type="InterPro" id="IPR030489">
    <property type="entry name" value="TR_Rrf2-type_CS"/>
</dbReference>
<sequence>MLQFSIGVEYGLHCLLYLVDHPEGKAISVKELSTFQGISETYLSKVFTKLKKSGIVRSTPGVKGGYELARDSKDISFWDVIEAIEGNSNLFQCAGILKSTVINTEEEVEKYSGDCPCIIKNVMLDAEEQMRIYLREKSLYWLNEKVKEEVSETRIEATKKWFTPN</sequence>
<dbReference type="InterPro" id="IPR036390">
    <property type="entry name" value="WH_DNA-bd_sf"/>
</dbReference>
<evidence type="ECO:0000313" key="2">
    <source>
        <dbReference type="Proteomes" id="UP000006875"/>
    </source>
</evidence>
<dbReference type="EMBL" id="CP002281">
    <property type="protein sequence ID" value="ADO81878.1"/>
    <property type="molecule type" value="Genomic_DNA"/>
</dbReference>
<dbReference type="PROSITE" id="PS01332">
    <property type="entry name" value="HTH_RRF2_1"/>
    <property type="match status" value="1"/>
</dbReference>
<dbReference type="InterPro" id="IPR000944">
    <property type="entry name" value="Tscrpt_reg_Rrf2"/>
</dbReference>
<dbReference type="Proteomes" id="UP000006875">
    <property type="component" value="Chromosome"/>
</dbReference>
<organism evidence="1 2">
    <name type="scientific">Ilyobacter polytropus (strain ATCC 51220 / DSM 2926 / LMG 16218 / CuHBu1)</name>
    <dbReference type="NCBI Taxonomy" id="572544"/>
    <lineage>
        <taxon>Bacteria</taxon>
        <taxon>Fusobacteriati</taxon>
        <taxon>Fusobacteriota</taxon>
        <taxon>Fusobacteriia</taxon>
        <taxon>Fusobacteriales</taxon>
        <taxon>Fusobacteriaceae</taxon>
        <taxon>Ilyobacter</taxon>
    </lineage>
</organism>
<dbReference type="InterPro" id="IPR036388">
    <property type="entry name" value="WH-like_DNA-bd_sf"/>
</dbReference>
<dbReference type="Gene3D" id="1.10.10.10">
    <property type="entry name" value="Winged helix-like DNA-binding domain superfamily/Winged helix DNA-binding domain"/>
    <property type="match status" value="1"/>
</dbReference>
<reference evidence="1 2" key="1">
    <citation type="journal article" date="2010" name="Stand. Genomic Sci.">
        <title>Complete genome sequence of Ilyobacter polytropus type strain (CuHbu1).</title>
        <authorList>
            <person name="Sikorski J."/>
            <person name="Chertkov O."/>
            <person name="Lapidus A."/>
            <person name="Nolan M."/>
            <person name="Lucas S."/>
            <person name="Del Rio T.G."/>
            <person name="Tice H."/>
            <person name="Cheng J.F."/>
            <person name="Tapia R."/>
            <person name="Han C."/>
            <person name="Goodwin L."/>
            <person name="Pitluck S."/>
            <person name="Liolios K."/>
            <person name="Ivanova N."/>
            <person name="Mavromatis K."/>
            <person name="Mikhailova N."/>
            <person name="Pati A."/>
            <person name="Chen A."/>
            <person name="Palaniappan K."/>
            <person name="Land M."/>
            <person name="Hauser L."/>
            <person name="Chang Y.J."/>
            <person name="Jeffries C.D."/>
            <person name="Brambilla E."/>
            <person name="Yasawong M."/>
            <person name="Rohde M."/>
            <person name="Pukall R."/>
            <person name="Spring S."/>
            <person name="Goker M."/>
            <person name="Woyke T."/>
            <person name="Bristow J."/>
            <person name="Eisen J.A."/>
            <person name="Markowitz V."/>
            <person name="Hugenholtz P."/>
            <person name="Kyrpides N.C."/>
            <person name="Klenk H.P."/>
        </authorList>
    </citation>
    <scope>NUCLEOTIDE SEQUENCE [LARGE SCALE GENOMIC DNA]</scope>
    <source>
        <strain evidence="2">ATCC 51220 / DSM 2926 / LMG 16218 / CuHBu1</strain>
    </source>
</reference>
<evidence type="ECO:0000313" key="1">
    <source>
        <dbReference type="EMBL" id="ADO81878.1"/>
    </source>
</evidence>
<dbReference type="PANTHER" id="PTHR33221:SF9">
    <property type="entry name" value="RRF2 FAMILY PROTEIN"/>
    <property type="match status" value="1"/>
</dbReference>
<keyword evidence="2" id="KW-1185">Reference proteome</keyword>
<dbReference type="PROSITE" id="PS51197">
    <property type="entry name" value="HTH_RRF2_2"/>
    <property type="match status" value="1"/>
</dbReference>
<proteinExistence type="predicted"/>
<dbReference type="PANTHER" id="PTHR33221">
    <property type="entry name" value="WINGED HELIX-TURN-HELIX TRANSCRIPTIONAL REGULATOR, RRF2 FAMILY"/>
    <property type="match status" value="1"/>
</dbReference>
<dbReference type="Pfam" id="PF02082">
    <property type="entry name" value="Rrf2"/>
    <property type="match status" value="1"/>
</dbReference>
<dbReference type="AlphaFoldDB" id="E3H6J3"/>
<dbReference type="KEGG" id="ipo:Ilyop_0089"/>
<dbReference type="GO" id="GO:0005829">
    <property type="term" value="C:cytosol"/>
    <property type="evidence" value="ECO:0007669"/>
    <property type="project" value="TreeGrafter"/>
</dbReference>
<dbReference type="HOGENOM" id="CLU_107144_1_0_0"/>
<dbReference type="RefSeq" id="WP_013386549.1">
    <property type="nucleotide sequence ID" value="NC_014632.1"/>
</dbReference>
<name>E3H6J3_ILYPC</name>
<gene>
    <name evidence="1" type="ordered locus">Ilyop_0089</name>
</gene>
<dbReference type="NCBIfam" id="TIGR00738">
    <property type="entry name" value="rrf2_super"/>
    <property type="match status" value="1"/>
</dbReference>
<dbReference type="eggNOG" id="COG1959">
    <property type="taxonomic scope" value="Bacteria"/>
</dbReference>
<protein>
    <submittedName>
        <fullName evidence="1">Transcriptional regulator, BadM/Rrf2 family</fullName>
    </submittedName>
</protein>